<name>A0ACC1IUP9_9FUNG</name>
<comment type="caution">
    <text evidence="1">The sequence shown here is derived from an EMBL/GenBank/DDBJ whole genome shotgun (WGS) entry which is preliminary data.</text>
</comment>
<keyword evidence="1" id="KW-0012">Acyltransferase</keyword>
<sequence length="4201" mass="456979">MQPLREQLETTPINNIHEVLKPYQEWPFVRGDMYHWITVLNRFDDIMADVCEKFGLTSLQKVDFDAETRVLLVAILEFSRLLMENCINRNVYNSVERLDCLLNTSDPEVLESTLRMLLRAAHRWSYQRDVKTSLTVMSTRLMTVADTWRTNKDIATGSGSRQSAEGGVSHNNEFKMLASGDESAPPRTSEAVVRYSFFRTADEARQLEEDAGSDQSKPQSKRNSGLATEGLVAIDAPIDSLDLDRATSRYEQVRQAFDTLVAQYRIPAAHQFELRHRIQVAMSFATGDSALRFTLLRSRICAAAILSQLMSEQEFKNAFLSREPNFTADIISVLQPEVHAPLSVQTAVLLALEAVLKQRNEVSGAYAALNASANHGVLMFILRKAFAGTGSEQPLYPYEFMNALYVFLTTMASNLNGSQLLVSAGVVPIFVSVIKHTYTGQLRSTGRVAKLLDLLITTASSAFPAFCSADGIAVLVKRMHTEVTNAVTISDANPEAASDFSSPVNPARLPDITKQVYRRREILAAEHIYLLKELFKLLSHLLQQPTYHDRLRNLIETNLPQTMRTVVTHPAAFGGNIYGLVVSITSMLIHNEPTSLPIIQEVGLPEALLENLESRLPYNGDVVMNIPGVLGAFCLNEAGMEQFRKSSIVPKVLSAFSDPDFVRVLQEGDVPGSFGAALDEFMRHFPAVKEEVMDEVIRMLQNVVKMGASESPLTELGPGNTLLLRSAQESEIKSYLDDYYGMMLESATTFLEGLLEQRSHSQLFLSKGGWDIVVKAMRSPLLPFDFVKSRTFKSLHGLASTLIDTSQEKVYKALFSELRECLALPLAVTCQKPPTSGEGDSFDGVAAFLALSDPTSLSADEYASAHVKLHNTISVAGVVALIANMAGGLNGGSLTRSLKDLSDVIAADDFVDLVKSICALYCGSIKKAVAIEHALTLLPESSEDKKADGKISSASPASSQAQTQAMDVDSATPAPAAVEPYIRFNISSLSDVIVTLTVQTGDLIECLSNSLGLTTKATTEGAPPIKLGSPLAKALTDFVFELLRLCKPAEHMITAAQLVDQVMIIIMKTMVFARHRIYLKLRVFMMFIELHGLKEFCQQLQYMWDWAVTIPAVEAAALDKASDAAKPADPNAGLRQIMNNALESMLSILSFIVDGEPLMESPELPALCKGHEEQQCWFRMSDFMVEVRLQALPALQHIWESQLLFTGSNNLMMAFMSCLAPVLNAQHETRTNSSRMGFRAHFPGLVERRRVGQPAAAAAAGAAGRGSGAQTPIPMLGRALGAVERSSPLAQTPIQPLSAESLEMETQQSNNDAPEATSSATAAPAGPSNDQSQGNDRSSEGDFATRMSIDSVESPVVPPASVDNAEATAVAITEAEAGEPSVAPTGIEPYNLPSWREAKDAEETAERERLKKIRGALRDNITPRVIAVVDEFKSKAVVQVKSALELVLQMGDSLADINMLMNAFKPLLDFASNMTGDAASGDLDERLAAHAYLWAVVLSSSVLLENIYPHMGSLSSHILRALEAAARREGRSPPWLTALLLVAEQLLQRDMRPAKVKLESKEEFQRIAKRGLTKLPPSKEPIDPSVAPAESSVSREAEAIRSMFAQPLLQRLQPQGSAFEQILLGHDEEEEEDDDLSGDDARAQPGQQTASVAGPPEPASSSADASKPQAPPPEPVFSIEQRFELQRIATLFFAAPVPEFSGSVLNALMRLIVILTRDPQFAVEFLDSGALASVVRTMRTMSTGELPSIKATAKERTPLGFVNALMNVNKEQRQEQRQERSLIMHILRHVVESRPVLRLVMENLIQGWFESSQYSSTDVNSFARATLPYALRNVDLFTDVASERCFLPNYNEEMRVSWMVLAWRSAKLLDEEEVDKYEASSKSGEEFLEYLNGKKGQPSFEAYEMDAESERLACRVAEFLCDEILSLRTAQTINSSASTTMLQSLAAAAPVAGVAPTTKARVPPSIAPATSSAEDSPDAIAYRVFLMQCLSEMIASFPFTLRAIFVARSSTAQASVLTPRREKPKDKGKGVATTGPTQDEGQASPPQKIDMRVRSPLISYLVHDLVVREAVTNAQARRLKNKAAETEGTELDQIMAIAKHQIAFKQGQLSNSVTFWASALLSTVCVRHQQGWSTTRPKAGAPATDQIHTLDLECLVGNYDMSVFAARHMALDHIVRAFRECLSTTAAGMGIGGADVIYARLTSLAQLVHKLVIARPISHGRSQDSHGSETDSSERESSSALRQVILERGVLDLLSAASSRVNLNHPLGREMLGVFLRPIELLSKAAVKISREAVLKAWEESGQEKMPSVAMGQQHRGPGVADMWDDDNALEDSADAGVPPDLYENSALGLYQNQRTAAGHGGTGEFDDGELMEEDFDEEIYDEDNSSASDIDTEEEEMVEDMLLAGNDGADGDDMSDVGSGAVAGDLEMDEDDDSSESGSGSGSDSDSDLDSGSEGHMHLTVAEAENLLQAEEDRMMEEDEEAADFYGSDLEGEVVLSGDEHGDNADGDDDDAGWHSEISDMGMDALDALEHHIRQIGSRSRGGTGDASAGAASQDADVGGATDNAGDADDVIDDDDIDDDGNSNLGSSDDDIDFGSAFPDSLEITMEALDGHGRPTTVRAGDIPAFMFESLANGATGARGLRMNQMFDVRNNGRPIAVINGAGARGGTLDFSMPHMQSISRATGLAVGGVGIGSNLHNMAHPLLDHAEPSSGLQARVERVSRSAMSGPMRPASDDLYGLGSMLATRLSAALTGGRRPAQARALITGHDVGAAPAETSAVSDKPSATPVESDGSVEDALSDAGSQASAELEKLLRLSMAMSAIEAYMPMSNIERWQEEARLLMGSQASLCVPWIVHGLLNRLIPETLCQSLLKQRYQIEMTRRVAQSDRERMEREDAERHEVEEAARVAQEQRLREADSAMVLDAANDEETGGDDDDDDDDGEDSDGLGSEGESGSGSDSGSGSGSDSDSDVDSESGSDSAASGDDAEDAPEPAAAAEPVFVTINGQRLDITDTGIDPEFLSALPDDLRMEVIQGRREELRMERQAAAGSAAGAAQTGSSARDPQSAGSAGSQAISQEFLDALPPEIRAEILEEERLQRQMLAHQEMLRQRFGANTAPGVAGATSSASASAAPSLSPVATAIQERMRLGMSGGAPGPHFLHQGAAAAPNRGVVRAGASGSEDEKKQRLREKRRKKIASRDITTQLLSRAEMAALARFVFLPSHSMANSAVVKTMQYVCENGRTRSQLIQLMLSILDSNATTLADVDAIIRQAIDMGSGSSSTLADPPSLGASDTANSAAAQASMLLGAPAVAQFTVSLVQNQSPEFSFPLSELQSDIPAYLPAQRSLEMLHTLAAHNPRASMHFLIEHHLLKSLQSGKQVQRGGDENDEDNHFPVVHLLRLLEKPLYYSHGNAITELLMQLLSTITKPLTTMVRRNSQLQQQQEQQPASAASVLVSAPASAVVPSGPASTNSAAFQLPRIPAHALRAIVNVLAAGECTSRTFQHTLSLIQNLSSMTGVLTVVTDELVKRASELASSVCQEIAQLLDVLKELPAPKDQQPQQLGGESRNQNAQSNAEDGNAATLPELPSDILDQVRDITLSKFSPAPSHQSRLLRLLMAIEYISTTVAKRLEDKQQNKTHPAKPEAESEQQDGEAMDVDPNSPVLSEDAPSAELLHLRSLSLGHDAQFLPLWEATSRCLQYTSESADLAHVATVLLPLIESFMVVFKPVVGEKTIKAADNAPSALQTSASFQSLQLATPTGPAAQVSGETYFQNFTEKHKKILNTLVRNNPGLLSGSFSLLVFNPHVLDFDNKRSYFNQRLHDDSASAANAARRNSTRPLGSALQLNVHRESVFEDTYHQFVGKSGEEIKRGRINVRFYEEEGVDAGGVSREWFQALARQMLNPNYALFKPSAAGRVTYQPNPQSWVNPEHLHYFKFVGRIIGKAIVDQRVLDAYFTRSFYKHILGRKVDYRDMEAIDPSYYKSLEWILENDITDVFDETFSIEVDNFGQHRVIELIPDGQDIAVTEDNKAEYVRLVTEQRLYRAIKDQIEAFLTGFHELIPKELVQIFNEQEVELLISGMPDIDVDDWRNNTEYHGGYSTSSAPVQWFWRAVRSFDQEERAKLLQFVTGTSKVPLEGFAHLQGNQGVQKFQIHKDFGSPTRLPTAHTCFNQLDLPLYDNFETLKYNLLLAISECSTGFGFV</sequence>
<reference evidence="1" key="1">
    <citation type="submission" date="2022-07" db="EMBL/GenBank/DDBJ databases">
        <title>Phylogenomic reconstructions and comparative analyses of Kickxellomycotina fungi.</title>
        <authorList>
            <person name="Reynolds N.K."/>
            <person name="Stajich J.E."/>
            <person name="Barry K."/>
            <person name="Grigoriev I.V."/>
            <person name="Crous P."/>
            <person name="Smith M.E."/>
        </authorList>
    </citation>
    <scope>NUCLEOTIDE SEQUENCE</scope>
    <source>
        <strain evidence="1">Benny 63K</strain>
    </source>
</reference>
<accession>A0ACC1IUP9</accession>
<dbReference type="EC" id="2.3.2.26" evidence="1"/>
<evidence type="ECO:0000313" key="2">
    <source>
        <dbReference type="Proteomes" id="UP001150581"/>
    </source>
</evidence>
<keyword evidence="1" id="KW-0808">Transferase</keyword>
<keyword evidence="2" id="KW-1185">Reference proteome</keyword>
<organism evidence="1 2">
    <name type="scientific">Kickxella alabastrina</name>
    <dbReference type="NCBI Taxonomy" id="61397"/>
    <lineage>
        <taxon>Eukaryota</taxon>
        <taxon>Fungi</taxon>
        <taxon>Fungi incertae sedis</taxon>
        <taxon>Zoopagomycota</taxon>
        <taxon>Kickxellomycotina</taxon>
        <taxon>Kickxellomycetes</taxon>
        <taxon>Kickxellales</taxon>
        <taxon>Kickxellaceae</taxon>
        <taxon>Kickxella</taxon>
    </lineage>
</organism>
<dbReference type="Proteomes" id="UP001150581">
    <property type="component" value="Unassembled WGS sequence"/>
</dbReference>
<evidence type="ECO:0000313" key="1">
    <source>
        <dbReference type="EMBL" id="KAJ1901263.1"/>
    </source>
</evidence>
<protein>
    <submittedName>
        <fullName evidence="1">E3 ubiquitin-protein ligase tom1</fullName>
        <ecNumber evidence="1">2.3.2.26</ecNumber>
    </submittedName>
</protein>
<proteinExistence type="predicted"/>
<gene>
    <name evidence="1" type="primary">TOM1</name>
    <name evidence="1" type="ORF">LPJ66_000911</name>
</gene>
<dbReference type="EMBL" id="JANBPG010000036">
    <property type="protein sequence ID" value="KAJ1901263.1"/>
    <property type="molecule type" value="Genomic_DNA"/>
</dbReference>